<sequence length="190" mass="22252">MEYSKLKSPFNVLHKKLSQHVCNVQVSIKLKLCADKKLKIIKRLLQSIFSKQLLKFILKYIILQRIPSYLVHQLVVASTIISFSDHIEGLKMVKTHVICHLLIREFCMMQLPYKRVDLLPYKRNRTLQCSNFNTPSDYQNQRWTNLKRSCISLLQKVNLAKEIPDEIFARVPQGKRQTSCVDHNLSQTSN</sequence>
<dbReference type="EMBL" id="CATOUU010001024">
    <property type="protein sequence ID" value="CAI9967484.1"/>
    <property type="molecule type" value="Genomic_DNA"/>
</dbReference>
<dbReference type="Proteomes" id="UP001642409">
    <property type="component" value="Unassembled WGS sequence"/>
</dbReference>
<reference evidence="2 3" key="2">
    <citation type="submission" date="2024-07" db="EMBL/GenBank/DDBJ databases">
        <authorList>
            <person name="Akdeniz Z."/>
        </authorList>
    </citation>
    <scope>NUCLEOTIDE SEQUENCE [LARGE SCALE GENOMIC DNA]</scope>
</reference>
<evidence type="ECO:0000313" key="3">
    <source>
        <dbReference type="Proteomes" id="UP001642409"/>
    </source>
</evidence>
<evidence type="ECO:0000313" key="2">
    <source>
        <dbReference type="EMBL" id="CAL6062580.1"/>
    </source>
</evidence>
<proteinExistence type="predicted"/>
<organism evidence="1">
    <name type="scientific">Hexamita inflata</name>
    <dbReference type="NCBI Taxonomy" id="28002"/>
    <lineage>
        <taxon>Eukaryota</taxon>
        <taxon>Metamonada</taxon>
        <taxon>Diplomonadida</taxon>
        <taxon>Hexamitidae</taxon>
        <taxon>Hexamitinae</taxon>
        <taxon>Hexamita</taxon>
    </lineage>
</organism>
<accession>A0AA86QWR3</accession>
<comment type="caution">
    <text evidence="1">The sequence shown here is derived from an EMBL/GenBank/DDBJ whole genome shotgun (WGS) entry which is preliminary data.</text>
</comment>
<gene>
    <name evidence="2" type="ORF">HINF_LOCUS50255</name>
    <name evidence="1" type="ORF">HINF_LOCUS55129</name>
</gene>
<evidence type="ECO:0000313" key="1">
    <source>
        <dbReference type="EMBL" id="CAI9967484.1"/>
    </source>
</evidence>
<reference evidence="1" key="1">
    <citation type="submission" date="2023-06" db="EMBL/GenBank/DDBJ databases">
        <authorList>
            <person name="Kurt Z."/>
        </authorList>
    </citation>
    <scope>NUCLEOTIDE SEQUENCE</scope>
</reference>
<protein>
    <submittedName>
        <fullName evidence="2">Hypothetical_protein</fullName>
    </submittedName>
</protein>
<dbReference type="AlphaFoldDB" id="A0AA86QWR3"/>
<name>A0AA86QWR3_9EUKA</name>
<keyword evidence="3" id="KW-1185">Reference proteome</keyword>
<dbReference type="EMBL" id="CAXDID020000240">
    <property type="protein sequence ID" value="CAL6062580.1"/>
    <property type="molecule type" value="Genomic_DNA"/>
</dbReference>